<evidence type="ECO:0000256" key="3">
    <source>
        <dbReference type="ARBA" id="ARBA00022692"/>
    </source>
</evidence>
<evidence type="ECO:0000256" key="1">
    <source>
        <dbReference type="ARBA" id="ARBA00004141"/>
    </source>
</evidence>
<dbReference type="InterPro" id="IPR036259">
    <property type="entry name" value="MFS_trans_sf"/>
</dbReference>
<evidence type="ECO:0000256" key="6">
    <source>
        <dbReference type="SAM" id="Phobius"/>
    </source>
</evidence>
<protein>
    <submittedName>
        <fullName evidence="7">MFS transporter</fullName>
    </submittedName>
</protein>
<feature type="transmembrane region" description="Helical" evidence="6">
    <location>
        <begin position="309"/>
        <end position="332"/>
    </location>
</feature>
<gene>
    <name evidence="7" type="ORF">GYA37_02315</name>
</gene>
<sequence length="415" mass="47336">MKVPAPRFKAYIPLFIFSFIIFLVSLHDGIMSYMAPVIVEEKLHDTLLVGLVLSTSSLFGMFFDFIVAQFFNKKNYVFFMIWMLIFAIAFPLIFLYLPRDLAPFVFAMVVWSVYYELRSYSKFDFVHKFLPVQKNTEAWAIMTIFQSASYMLGPAVTVFLLTKNTELPLYASLILTTASILLFFFFIGLYGRQHAKEATNGEKPRSFWKELNILKVLTKRVWVLVIYGFTTTLLDVAFWTTGVLYAEQLRQQSKWGNLFLVLYCLPTMFVGWIIPYIFKPLGKKRTSFIAGILAGVTLTLIGVSNNIFVILGLVLLTSVFIDIANILLFAVFEDYVTRLDETGHDLVSIGQFSGNLAYTIGPVLLGFIVKEWGYGWSFISTGIILFASAVFALAIVPRKIKMPQQEIGKILRSRK</sequence>
<comment type="subcellular location">
    <subcellularLocation>
        <location evidence="1">Membrane</location>
        <topology evidence="1">Multi-pass membrane protein</topology>
    </subcellularLocation>
</comment>
<evidence type="ECO:0000256" key="4">
    <source>
        <dbReference type="ARBA" id="ARBA00022989"/>
    </source>
</evidence>
<keyword evidence="3 6" id="KW-0812">Transmembrane</keyword>
<dbReference type="InterPro" id="IPR050930">
    <property type="entry name" value="MFS_Vesicular_Transporter"/>
</dbReference>
<evidence type="ECO:0000256" key="5">
    <source>
        <dbReference type="ARBA" id="ARBA00023136"/>
    </source>
</evidence>
<comment type="caution">
    <text evidence="7">The sequence shown here is derived from an EMBL/GenBank/DDBJ whole genome shotgun (WGS) entry which is preliminary data.</text>
</comment>
<evidence type="ECO:0000256" key="2">
    <source>
        <dbReference type="ARBA" id="ARBA00022448"/>
    </source>
</evidence>
<dbReference type="EMBL" id="JAAZNV010000007">
    <property type="protein sequence ID" value="NMB91660.1"/>
    <property type="molecule type" value="Genomic_DNA"/>
</dbReference>
<dbReference type="Gene3D" id="1.20.1250.20">
    <property type="entry name" value="MFS general substrate transporter like domains"/>
    <property type="match status" value="2"/>
</dbReference>
<feature type="transmembrane region" description="Helical" evidence="6">
    <location>
        <begin position="285"/>
        <end position="303"/>
    </location>
</feature>
<dbReference type="PANTHER" id="PTHR23506:SF23">
    <property type="entry name" value="GH10249P"/>
    <property type="match status" value="1"/>
</dbReference>
<dbReference type="GO" id="GO:0022857">
    <property type="term" value="F:transmembrane transporter activity"/>
    <property type="evidence" value="ECO:0007669"/>
    <property type="project" value="InterPro"/>
</dbReference>
<keyword evidence="5 6" id="KW-0472">Membrane</keyword>
<proteinExistence type="predicted"/>
<feature type="transmembrane region" description="Helical" evidence="6">
    <location>
        <begin position="47"/>
        <end position="68"/>
    </location>
</feature>
<dbReference type="SUPFAM" id="SSF103473">
    <property type="entry name" value="MFS general substrate transporter"/>
    <property type="match status" value="1"/>
</dbReference>
<organism evidence="7 8">
    <name type="scientific">candidate division WWE3 bacterium</name>
    <dbReference type="NCBI Taxonomy" id="2053526"/>
    <lineage>
        <taxon>Bacteria</taxon>
        <taxon>Katanobacteria</taxon>
    </lineage>
</organism>
<name>A0A7X9E6Z6_UNCKA</name>
<evidence type="ECO:0000313" key="7">
    <source>
        <dbReference type="EMBL" id="NMB91660.1"/>
    </source>
</evidence>
<feature type="transmembrane region" description="Helical" evidence="6">
    <location>
        <begin position="167"/>
        <end position="190"/>
    </location>
</feature>
<reference evidence="7 8" key="1">
    <citation type="journal article" date="2020" name="Biotechnol. Biofuels">
        <title>New insights from the biogas microbiome by comprehensive genome-resolved metagenomics of nearly 1600 species originating from multiple anaerobic digesters.</title>
        <authorList>
            <person name="Campanaro S."/>
            <person name="Treu L."/>
            <person name="Rodriguez-R L.M."/>
            <person name="Kovalovszki A."/>
            <person name="Ziels R.M."/>
            <person name="Maus I."/>
            <person name="Zhu X."/>
            <person name="Kougias P.G."/>
            <person name="Basile A."/>
            <person name="Luo G."/>
            <person name="Schluter A."/>
            <person name="Konstantinidis K.T."/>
            <person name="Angelidaki I."/>
        </authorList>
    </citation>
    <scope>NUCLEOTIDE SEQUENCE [LARGE SCALE GENOMIC DNA]</scope>
    <source>
        <strain evidence="7">AS27yjCOA_202</strain>
    </source>
</reference>
<dbReference type="AlphaFoldDB" id="A0A7X9E6Z6"/>
<dbReference type="Pfam" id="PF07690">
    <property type="entry name" value="MFS_1"/>
    <property type="match status" value="1"/>
</dbReference>
<dbReference type="PANTHER" id="PTHR23506">
    <property type="entry name" value="GH10249P"/>
    <property type="match status" value="1"/>
</dbReference>
<feature type="transmembrane region" description="Helical" evidence="6">
    <location>
        <begin position="138"/>
        <end position="161"/>
    </location>
</feature>
<feature type="transmembrane region" description="Helical" evidence="6">
    <location>
        <begin position="12"/>
        <end position="35"/>
    </location>
</feature>
<feature type="transmembrane region" description="Helical" evidence="6">
    <location>
        <begin position="258"/>
        <end position="278"/>
    </location>
</feature>
<dbReference type="GO" id="GO:0016020">
    <property type="term" value="C:membrane"/>
    <property type="evidence" value="ECO:0007669"/>
    <property type="project" value="UniProtKB-SubCell"/>
</dbReference>
<feature type="transmembrane region" description="Helical" evidence="6">
    <location>
        <begin position="352"/>
        <end position="369"/>
    </location>
</feature>
<feature type="transmembrane region" description="Helical" evidence="6">
    <location>
        <begin position="375"/>
        <end position="396"/>
    </location>
</feature>
<feature type="transmembrane region" description="Helical" evidence="6">
    <location>
        <begin position="75"/>
        <end position="95"/>
    </location>
</feature>
<keyword evidence="2" id="KW-0813">Transport</keyword>
<dbReference type="Proteomes" id="UP000590542">
    <property type="component" value="Unassembled WGS sequence"/>
</dbReference>
<evidence type="ECO:0000313" key="8">
    <source>
        <dbReference type="Proteomes" id="UP000590542"/>
    </source>
</evidence>
<dbReference type="InterPro" id="IPR011701">
    <property type="entry name" value="MFS"/>
</dbReference>
<feature type="transmembrane region" description="Helical" evidence="6">
    <location>
        <begin position="221"/>
        <end position="246"/>
    </location>
</feature>
<accession>A0A7X9E6Z6</accession>
<keyword evidence="4 6" id="KW-1133">Transmembrane helix</keyword>